<name>A0A8F5XUN9_9VIRU</name>
<organism evidence="1">
    <name type="scientific">Microvirus mar15</name>
    <dbReference type="NCBI Taxonomy" id="2851147"/>
    <lineage>
        <taxon>Viruses</taxon>
        <taxon>Monodnaviria</taxon>
        <taxon>Sangervirae</taxon>
        <taxon>Phixviricota</taxon>
        <taxon>Malgrandaviricetes</taxon>
        <taxon>Petitvirales</taxon>
        <taxon>Microviridae</taxon>
    </lineage>
</organism>
<reference evidence="1" key="1">
    <citation type="submission" date="2021-04" db="EMBL/GenBank/DDBJ databases">
        <title>Genomes of microviruses identified in yellow-bellied marmot fecal samples.</title>
        <authorList>
            <person name="Varsani A."/>
            <person name="Kraberger S."/>
            <person name="Chatterjee A."/>
            <person name="Richet C."/>
            <person name="Fontenele R.S."/>
            <person name="Schmidlin K."/>
            <person name="Blumstein D.T."/>
        </authorList>
    </citation>
    <scope>NUCLEOTIDE SEQUENCE</scope>
    <source>
        <strain evidence="1">Mar15</strain>
    </source>
</reference>
<protein>
    <submittedName>
        <fullName evidence="1">DNA pilot protein</fullName>
    </submittedName>
</protein>
<sequence>MMAVNWGEAVDDKLQWHDFINPVGMSAYMARNLGNVGSWAQRTVDPQGFNAAFNSSEADKNRQFNAAEAQKNRDFQERMSNTAYQRGVADLRAAGLNPYLVYGSGGSGASTPSGSSAYGSSASTGGSGNMQALTGVLSNFFNSAFALGRLLGH</sequence>
<accession>A0A8F5XUN9</accession>
<evidence type="ECO:0000313" key="1">
    <source>
        <dbReference type="EMBL" id="QXP45041.1"/>
    </source>
</evidence>
<dbReference type="EMBL" id="MZ089761">
    <property type="protein sequence ID" value="QXP45041.1"/>
    <property type="molecule type" value="Genomic_DNA"/>
</dbReference>
<proteinExistence type="predicted"/>